<dbReference type="InterPro" id="IPR000504">
    <property type="entry name" value="RRM_dom"/>
</dbReference>
<accession>A0A1J3GDF2</accession>
<evidence type="ECO:0000256" key="1">
    <source>
        <dbReference type="PROSITE-ProRule" id="PRU00176"/>
    </source>
</evidence>
<feature type="domain" description="RRM" evidence="2">
    <location>
        <begin position="18"/>
        <end position="101"/>
    </location>
</feature>
<dbReference type="GO" id="GO:0003723">
    <property type="term" value="F:RNA binding"/>
    <property type="evidence" value="ECO:0007669"/>
    <property type="project" value="UniProtKB-UniRule"/>
</dbReference>
<dbReference type="PROSITE" id="PS50102">
    <property type="entry name" value="RRM"/>
    <property type="match status" value="1"/>
</dbReference>
<dbReference type="PANTHER" id="PTHR36309:SF1">
    <property type="entry name" value="RNA-BINDING (RRM_RBD_RNP MOTIFS) FAMILY PROTEIN"/>
    <property type="match status" value="1"/>
</dbReference>
<dbReference type="SUPFAM" id="SSF54928">
    <property type="entry name" value="RNA-binding domain, RBD"/>
    <property type="match status" value="1"/>
</dbReference>
<dbReference type="Pfam" id="PF00076">
    <property type="entry name" value="RRM_1"/>
    <property type="match status" value="1"/>
</dbReference>
<dbReference type="PANTHER" id="PTHR36309">
    <property type="entry name" value="RNA-BINDING (RRM/RBD/RNP MOTIFS) FAMILY PROTEIN"/>
    <property type="match status" value="1"/>
</dbReference>
<sequence>MADQGEEEYGKFREKVRRTVYVDELTPHASESVVKSAFNQFGTVTDLRFLPNYFGPKELPVGVLVEMETEEMAKAVIGTVTQFPFMVAGMPRPVRAAAATPEMFHDRPKKPGRNIQCRWIDPSDPEFDKAKKMKRLVHKHIAETSFMLKKQLEEADKLDKQQSETATTHYKKFELIDKLYHDGAAQNLASRYNMKSFHFH</sequence>
<name>A0A1J3GDF2_NOCCA</name>
<dbReference type="AlphaFoldDB" id="A0A1J3GDF2"/>
<dbReference type="Gene3D" id="3.30.70.330">
    <property type="match status" value="1"/>
</dbReference>
<protein>
    <recommendedName>
        <fullName evidence="2">RRM domain-containing protein</fullName>
    </recommendedName>
</protein>
<dbReference type="InterPro" id="IPR012677">
    <property type="entry name" value="Nucleotide-bd_a/b_plait_sf"/>
</dbReference>
<evidence type="ECO:0000259" key="2">
    <source>
        <dbReference type="PROSITE" id="PS50102"/>
    </source>
</evidence>
<evidence type="ECO:0000313" key="3">
    <source>
        <dbReference type="EMBL" id="JAU14289.1"/>
    </source>
</evidence>
<dbReference type="EMBL" id="GEVL01024192">
    <property type="protein sequence ID" value="JAU53149.1"/>
    <property type="molecule type" value="Transcribed_RNA"/>
</dbReference>
<evidence type="ECO:0000313" key="4">
    <source>
        <dbReference type="EMBL" id="JAU31162.1"/>
    </source>
</evidence>
<reference evidence="5" key="1">
    <citation type="submission" date="2016-07" db="EMBL/GenBank/DDBJ databases">
        <title>De novo transcriptome assembly of four accessions of the metal hyperaccumulator plant Noccaea caerulescens.</title>
        <authorList>
            <person name="Blande D."/>
            <person name="Halimaa P."/>
            <person name="Tervahauta A.I."/>
            <person name="Aarts M.G."/>
            <person name="Karenlampi S.O."/>
        </authorList>
    </citation>
    <scope>NUCLEOTIDE SEQUENCE</scope>
</reference>
<dbReference type="InterPro" id="IPR053316">
    <property type="entry name" value="Epigenetic_reg_gene_expr"/>
</dbReference>
<proteinExistence type="predicted"/>
<keyword evidence="1" id="KW-0694">RNA-binding</keyword>
<dbReference type="EMBL" id="GEVI01018031">
    <property type="protein sequence ID" value="JAU14289.1"/>
    <property type="molecule type" value="Transcribed_RNA"/>
</dbReference>
<organism evidence="5">
    <name type="scientific">Noccaea caerulescens</name>
    <name type="common">Alpine penny-cress</name>
    <name type="synonym">Thlaspi caerulescens</name>
    <dbReference type="NCBI Taxonomy" id="107243"/>
    <lineage>
        <taxon>Eukaryota</taxon>
        <taxon>Viridiplantae</taxon>
        <taxon>Streptophyta</taxon>
        <taxon>Embryophyta</taxon>
        <taxon>Tracheophyta</taxon>
        <taxon>Spermatophyta</taxon>
        <taxon>Magnoliopsida</taxon>
        <taxon>eudicotyledons</taxon>
        <taxon>Gunneridae</taxon>
        <taxon>Pentapetalae</taxon>
        <taxon>rosids</taxon>
        <taxon>malvids</taxon>
        <taxon>Brassicales</taxon>
        <taxon>Brassicaceae</taxon>
        <taxon>Coluteocarpeae</taxon>
        <taxon>Noccaea</taxon>
    </lineage>
</organism>
<gene>
    <name evidence="3" type="ORF">GA_TR20713_c0_g1_i1_g.69112</name>
    <name evidence="4" type="ORF">LC_TR13776_c0_g1_i1_g.47855</name>
    <name evidence="5" type="ORF">LE_TR12682_c0_g1_i1_g.41272</name>
</gene>
<evidence type="ECO:0000313" key="5">
    <source>
        <dbReference type="EMBL" id="JAU53149.1"/>
    </source>
</evidence>
<dbReference type="InterPro" id="IPR035979">
    <property type="entry name" value="RBD_domain_sf"/>
</dbReference>
<dbReference type="EMBL" id="GEVK01021670">
    <property type="protein sequence ID" value="JAU31162.1"/>
    <property type="molecule type" value="Transcribed_RNA"/>
</dbReference>